<keyword evidence="2" id="KW-0812">Transmembrane</keyword>
<gene>
    <name evidence="11" type="ORF">PMEA_00006351</name>
</gene>
<keyword evidence="5" id="KW-1133">Transmembrane helix</keyword>
<evidence type="ECO:0000313" key="11">
    <source>
        <dbReference type="EMBL" id="CAH3116236.1"/>
    </source>
</evidence>
<comment type="subcellular location">
    <subcellularLocation>
        <location evidence="1">Membrane</location>
    </subcellularLocation>
</comment>
<evidence type="ECO:0000256" key="3">
    <source>
        <dbReference type="ARBA" id="ARBA00022729"/>
    </source>
</evidence>
<protein>
    <recommendedName>
        <fullName evidence="10">Fibronectin type-III domain-containing protein</fullName>
    </recommendedName>
</protein>
<dbReference type="Pfam" id="PF00041">
    <property type="entry name" value="fn3"/>
    <property type="match status" value="5"/>
</dbReference>
<evidence type="ECO:0000256" key="8">
    <source>
        <dbReference type="ARBA" id="ARBA00023170"/>
    </source>
</evidence>
<name>A0AAU9WI70_9CNID</name>
<proteinExistence type="predicted"/>
<evidence type="ECO:0000256" key="5">
    <source>
        <dbReference type="ARBA" id="ARBA00022989"/>
    </source>
</evidence>
<dbReference type="GO" id="GO:0019955">
    <property type="term" value="F:cytokine binding"/>
    <property type="evidence" value="ECO:0007669"/>
    <property type="project" value="TreeGrafter"/>
</dbReference>
<keyword evidence="3" id="KW-0732">Signal</keyword>
<dbReference type="InterPro" id="IPR013783">
    <property type="entry name" value="Ig-like_fold"/>
</dbReference>
<feature type="domain" description="Fibronectin type-III" evidence="10">
    <location>
        <begin position="131"/>
        <end position="227"/>
    </location>
</feature>
<dbReference type="SMART" id="SM00060">
    <property type="entry name" value="FN3"/>
    <property type="match status" value="6"/>
</dbReference>
<accession>A0AAU9WI70</accession>
<keyword evidence="12" id="KW-1185">Reference proteome</keyword>
<feature type="domain" description="Fibronectin type-III" evidence="10">
    <location>
        <begin position="333"/>
        <end position="427"/>
    </location>
</feature>
<evidence type="ECO:0000256" key="2">
    <source>
        <dbReference type="ARBA" id="ARBA00022692"/>
    </source>
</evidence>
<evidence type="ECO:0000256" key="6">
    <source>
        <dbReference type="ARBA" id="ARBA00023136"/>
    </source>
</evidence>
<keyword evidence="8" id="KW-0675">Receptor</keyword>
<dbReference type="InterPro" id="IPR050379">
    <property type="entry name" value="Type-I_Cytokine_Rcpt"/>
</dbReference>
<reference evidence="11 12" key="1">
    <citation type="submission" date="2022-05" db="EMBL/GenBank/DDBJ databases">
        <authorList>
            <consortium name="Genoscope - CEA"/>
            <person name="William W."/>
        </authorList>
    </citation>
    <scope>NUCLEOTIDE SEQUENCE [LARGE SCALE GENOMIC DNA]</scope>
</reference>
<evidence type="ECO:0000259" key="10">
    <source>
        <dbReference type="PROSITE" id="PS50853"/>
    </source>
</evidence>
<evidence type="ECO:0000256" key="1">
    <source>
        <dbReference type="ARBA" id="ARBA00004370"/>
    </source>
</evidence>
<evidence type="ECO:0000256" key="7">
    <source>
        <dbReference type="ARBA" id="ARBA00023157"/>
    </source>
</evidence>
<dbReference type="InterPro" id="IPR003961">
    <property type="entry name" value="FN3_dom"/>
</dbReference>
<organism evidence="11 12">
    <name type="scientific">Pocillopora meandrina</name>
    <dbReference type="NCBI Taxonomy" id="46732"/>
    <lineage>
        <taxon>Eukaryota</taxon>
        <taxon>Metazoa</taxon>
        <taxon>Cnidaria</taxon>
        <taxon>Anthozoa</taxon>
        <taxon>Hexacorallia</taxon>
        <taxon>Scleractinia</taxon>
        <taxon>Astrocoeniina</taxon>
        <taxon>Pocilloporidae</taxon>
        <taxon>Pocillopora</taxon>
    </lineage>
</organism>
<feature type="domain" description="Fibronectin type-III" evidence="10">
    <location>
        <begin position="530"/>
        <end position="629"/>
    </location>
</feature>
<evidence type="ECO:0000313" key="12">
    <source>
        <dbReference type="Proteomes" id="UP001159428"/>
    </source>
</evidence>
<dbReference type="PANTHER" id="PTHR23036:SF151">
    <property type="entry name" value="FIBRONECTIN TYPE-III DOMAIN-CONTAINING PROTEIN"/>
    <property type="match status" value="1"/>
</dbReference>
<keyword evidence="4" id="KW-0677">Repeat</keyword>
<feature type="domain" description="Fibronectin type-III" evidence="10">
    <location>
        <begin position="30"/>
        <end position="126"/>
    </location>
</feature>
<comment type="caution">
    <text evidence="11">The sequence shown here is derived from an EMBL/GenBank/DDBJ whole genome shotgun (WGS) entry which is preliminary data.</text>
</comment>
<evidence type="ECO:0000256" key="4">
    <source>
        <dbReference type="ARBA" id="ARBA00022737"/>
    </source>
</evidence>
<evidence type="ECO:0000256" key="9">
    <source>
        <dbReference type="ARBA" id="ARBA00023180"/>
    </source>
</evidence>
<dbReference type="PROSITE" id="PS50853">
    <property type="entry name" value="FN3"/>
    <property type="match status" value="6"/>
</dbReference>
<keyword evidence="9" id="KW-0325">Glycoprotein</keyword>
<dbReference type="FunFam" id="2.60.40.10:FF:000093">
    <property type="entry name" value="Down syndrome cell adhesion molecule, isoform B"/>
    <property type="match status" value="3"/>
</dbReference>
<dbReference type="AlphaFoldDB" id="A0AAU9WI70"/>
<dbReference type="SUPFAM" id="SSF49265">
    <property type="entry name" value="Fibronectin type III"/>
    <property type="match status" value="3"/>
</dbReference>
<keyword evidence="6" id="KW-0472">Membrane</keyword>
<feature type="domain" description="Fibronectin type-III" evidence="10">
    <location>
        <begin position="232"/>
        <end position="328"/>
    </location>
</feature>
<keyword evidence="7" id="KW-1015">Disulfide bond</keyword>
<dbReference type="FunFam" id="2.60.40.10:FF:000028">
    <property type="entry name" value="Neuronal cell adhesion molecule"/>
    <property type="match status" value="1"/>
</dbReference>
<dbReference type="GO" id="GO:0004896">
    <property type="term" value="F:cytokine receptor activity"/>
    <property type="evidence" value="ECO:0007669"/>
    <property type="project" value="TreeGrafter"/>
</dbReference>
<dbReference type="Gene3D" id="2.60.40.10">
    <property type="entry name" value="Immunoglobulins"/>
    <property type="match status" value="6"/>
</dbReference>
<dbReference type="CDD" id="cd00063">
    <property type="entry name" value="FN3"/>
    <property type="match status" value="6"/>
</dbReference>
<dbReference type="PANTHER" id="PTHR23036">
    <property type="entry name" value="CYTOKINE RECEPTOR"/>
    <property type="match status" value="1"/>
</dbReference>
<sequence>MTCSFLNFTSIIIYQSKHTSLVFNTVPSQPPTAFQLTASSSTSITAFWKLPPVFARHGNIAGFKLFYKKKGSGGSATTLSINNGATLSRTVSGLDKFTEYEFQVLAFTSGGNGPKSSVKVKRTMEDAPSQPPANFNVIPTSSTGVTASWQLPPANSRNGIIKGFKLFYKRKDSSGSGTILPINSESTLNKNVNGLYKYTEYEFQVLAFTSAGDGVNSSVIVNRTKEDVPSQPPRGFTLAATTSESITASWQLPPKDSRNGIIIGYKLFYKEKGSSGAGSSKLINSQATRSQEVTGLDKYTDYEFQILAFTSVGDGPKSTVVYEKTKEAAPSQPPSQFNVTVESSTSITASWRLPPEGSRHGIIKGYKLFYQKKGSDSATFLTLNNIKTSERVTQLDKYTEYEFQVLAFTSAGDGPNSSTVFKTTMQDAPDAPTSLSYTDVSPSKSHGPRITLTWSEPAERNGVIKSYTLFYSHDGVAPREISGIGKAALSHTVDVLGGVTYQFNVRAVTIKPGKNATKTVTTKEYAPGAGPELPSSAQVNKTTFNISWEPLLREKSYGKVILYEVKAIFLKKGNLRKRSVIYSPVNTSVTFVVLSDLELCSKYNVSVRAYTAEGPGPYGEPLELETSTVVWSKETPSSPSFSAKIK</sequence>
<dbReference type="Proteomes" id="UP001159428">
    <property type="component" value="Unassembled WGS sequence"/>
</dbReference>
<dbReference type="GO" id="GO:0009897">
    <property type="term" value="C:external side of plasma membrane"/>
    <property type="evidence" value="ECO:0007669"/>
    <property type="project" value="TreeGrafter"/>
</dbReference>
<feature type="domain" description="Fibronectin type-III" evidence="10">
    <location>
        <begin position="431"/>
        <end position="525"/>
    </location>
</feature>
<dbReference type="InterPro" id="IPR036116">
    <property type="entry name" value="FN3_sf"/>
</dbReference>
<dbReference type="GO" id="GO:0043235">
    <property type="term" value="C:receptor complex"/>
    <property type="evidence" value="ECO:0007669"/>
    <property type="project" value="TreeGrafter"/>
</dbReference>
<dbReference type="EMBL" id="CALNXJ010000015">
    <property type="protein sequence ID" value="CAH3116236.1"/>
    <property type="molecule type" value="Genomic_DNA"/>
</dbReference>